<keyword evidence="2" id="KW-1185">Reference proteome</keyword>
<reference evidence="1 2" key="1">
    <citation type="submission" date="2024-01" db="EMBL/GenBank/DDBJ databases">
        <title>The complete chloroplast genome sequence of Lithospermum erythrorhizon: insights into the phylogenetic relationship among Boraginaceae species and the maternal lineages of purple gromwells.</title>
        <authorList>
            <person name="Okada T."/>
            <person name="Watanabe K."/>
        </authorList>
    </citation>
    <scope>NUCLEOTIDE SEQUENCE [LARGE SCALE GENOMIC DNA]</scope>
</reference>
<accession>A0AAV3NIH7</accession>
<dbReference type="EMBL" id="BAABME010000061">
    <property type="protein sequence ID" value="GAA0139134.1"/>
    <property type="molecule type" value="Genomic_DNA"/>
</dbReference>
<organism evidence="1 2">
    <name type="scientific">Lithospermum erythrorhizon</name>
    <name type="common">Purple gromwell</name>
    <name type="synonym">Lithospermum officinale var. erythrorhizon</name>
    <dbReference type="NCBI Taxonomy" id="34254"/>
    <lineage>
        <taxon>Eukaryota</taxon>
        <taxon>Viridiplantae</taxon>
        <taxon>Streptophyta</taxon>
        <taxon>Embryophyta</taxon>
        <taxon>Tracheophyta</taxon>
        <taxon>Spermatophyta</taxon>
        <taxon>Magnoliopsida</taxon>
        <taxon>eudicotyledons</taxon>
        <taxon>Gunneridae</taxon>
        <taxon>Pentapetalae</taxon>
        <taxon>asterids</taxon>
        <taxon>lamiids</taxon>
        <taxon>Boraginales</taxon>
        <taxon>Boraginaceae</taxon>
        <taxon>Boraginoideae</taxon>
        <taxon>Lithospermeae</taxon>
        <taxon>Lithospermum</taxon>
    </lineage>
</organism>
<proteinExistence type="predicted"/>
<evidence type="ECO:0000313" key="2">
    <source>
        <dbReference type="Proteomes" id="UP001454036"/>
    </source>
</evidence>
<name>A0AAV3NIH7_LITER</name>
<gene>
    <name evidence="1" type="ORF">LIER_00743</name>
</gene>
<comment type="caution">
    <text evidence="1">The sequence shown here is derived from an EMBL/GenBank/DDBJ whole genome shotgun (WGS) entry which is preliminary data.</text>
</comment>
<dbReference type="PANTHER" id="PTHR33344">
    <property type="entry name" value="OS02G0761600 PROTEIN"/>
    <property type="match status" value="1"/>
</dbReference>
<protein>
    <recommendedName>
        <fullName evidence="3">Apple domain-containing protein</fullName>
    </recommendedName>
</protein>
<dbReference type="Proteomes" id="UP001454036">
    <property type="component" value="Unassembled WGS sequence"/>
</dbReference>
<evidence type="ECO:0000313" key="1">
    <source>
        <dbReference type="EMBL" id="GAA0139134.1"/>
    </source>
</evidence>
<evidence type="ECO:0008006" key="3">
    <source>
        <dbReference type="Google" id="ProtNLM"/>
    </source>
</evidence>
<dbReference type="AlphaFoldDB" id="A0AAV3NIH7"/>
<dbReference type="PANTHER" id="PTHR33344:SF1">
    <property type="entry name" value="OS06G0214100 PROTEIN"/>
    <property type="match status" value="1"/>
</dbReference>
<sequence>MARGYYNTNINNSNNNLYNNTDYHNHSNSYGGRTKWWNSYKKTTMVVCTFNLFIALYILKSEFTSFFDYTYTESQTDSKYTDDQIRNMEESIRIRKALKPTHLIRLVKQMKTEFVGNDRAIELPEQMKKMITNELLMRLRTMQANAEMSMQQETVESWRVEKLREAEGVIRKKTSNSSISIEEAGVLINALGSDWPTFSEEFGFWVPVEVDNTGYVDLPEGSEKLVKEIIPRSRLPPECKAELHTDYGGVAVTWGLTHRKESPYECCMACLEHARNTKPGKQKCNTWVYCPSTNGCHSPDVYEHELGECWLKYSEKPRLNFKNEYPESYRKLHPNAPLEVPWMSGFITD</sequence>